<feature type="compositionally biased region" description="Polar residues" evidence="1">
    <location>
        <begin position="115"/>
        <end position="142"/>
    </location>
</feature>
<evidence type="ECO:0000313" key="2">
    <source>
        <dbReference type="EMBL" id="KAA6369679.1"/>
    </source>
</evidence>
<sequence>SLSAIVAGAAIIIFCYVYQKKRRTREEVNAQDWVDHQLGGYVSVDMTTDNEGIIVEQKPLMQQGYNLDDQSGFTGDIRGIDNDGRVSQSGSEKGNQFSIDQFFSDPAATEDIGNEPSSYGSNQSDYGQYNTEDPGNDAQDQNQQQSFILNPKPVRIQQQDQMQQFIGTQNELLNTPGKIFSPMGRTPAVGAFIRSPSPGQVSSPHMRVGTPTSTTVIGSSPTQSRPFSPTNRTQSPSFKQILQQTPSPTGGPPSLSNYLVEKKNGLTITYPPGMAGFVVAQDQNPKSARKRK</sequence>
<dbReference type="Proteomes" id="UP000324800">
    <property type="component" value="Unassembled WGS sequence"/>
</dbReference>
<feature type="compositionally biased region" description="Polar residues" evidence="1">
    <location>
        <begin position="85"/>
        <end position="101"/>
    </location>
</feature>
<proteinExistence type="predicted"/>
<protein>
    <submittedName>
        <fullName evidence="2">Uncharacterized protein</fullName>
    </submittedName>
</protein>
<feature type="region of interest" description="Disordered" evidence="1">
    <location>
        <begin position="72"/>
        <end position="142"/>
    </location>
</feature>
<dbReference type="EMBL" id="SNRW01016133">
    <property type="protein sequence ID" value="KAA6369679.1"/>
    <property type="molecule type" value="Genomic_DNA"/>
</dbReference>
<feature type="region of interest" description="Disordered" evidence="1">
    <location>
        <begin position="196"/>
        <end position="256"/>
    </location>
</feature>
<dbReference type="AlphaFoldDB" id="A0A5J4UGH2"/>
<organism evidence="2 3">
    <name type="scientific">Streblomastix strix</name>
    <dbReference type="NCBI Taxonomy" id="222440"/>
    <lineage>
        <taxon>Eukaryota</taxon>
        <taxon>Metamonada</taxon>
        <taxon>Preaxostyla</taxon>
        <taxon>Oxymonadida</taxon>
        <taxon>Streblomastigidae</taxon>
        <taxon>Streblomastix</taxon>
    </lineage>
</organism>
<reference evidence="2 3" key="1">
    <citation type="submission" date="2019-03" db="EMBL/GenBank/DDBJ databases">
        <title>Single cell metagenomics reveals metabolic interactions within the superorganism composed of flagellate Streblomastix strix and complex community of Bacteroidetes bacteria on its surface.</title>
        <authorList>
            <person name="Treitli S.C."/>
            <person name="Kolisko M."/>
            <person name="Husnik F."/>
            <person name="Keeling P."/>
            <person name="Hampl V."/>
        </authorList>
    </citation>
    <scope>NUCLEOTIDE SEQUENCE [LARGE SCALE GENOMIC DNA]</scope>
    <source>
        <strain evidence="2">ST1C</strain>
    </source>
</reference>
<evidence type="ECO:0000313" key="3">
    <source>
        <dbReference type="Proteomes" id="UP000324800"/>
    </source>
</evidence>
<name>A0A5J4UGH2_9EUKA</name>
<feature type="non-terminal residue" evidence="2">
    <location>
        <position position="1"/>
    </location>
</feature>
<comment type="caution">
    <text evidence="2">The sequence shown here is derived from an EMBL/GenBank/DDBJ whole genome shotgun (WGS) entry which is preliminary data.</text>
</comment>
<feature type="compositionally biased region" description="Low complexity" evidence="1">
    <location>
        <begin position="242"/>
        <end position="255"/>
    </location>
</feature>
<evidence type="ECO:0000256" key="1">
    <source>
        <dbReference type="SAM" id="MobiDB-lite"/>
    </source>
</evidence>
<gene>
    <name evidence="2" type="ORF">EZS28_034796</name>
</gene>
<accession>A0A5J4UGH2</accession>
<feature type="compositionally biased region" description="Polar residues" evidence="1">
    <location>
        <begin position="210"/>
        <end position="241"/>
    </location>
</feature>